<gene>
    <name evidence="1" type="ORF">JAO78_016380</name>
</gene>
<reference evidence="1 2" key="1">
    <citation type="submission" date="2021-10" db="EMBL/GenBank/DDBJ databases">
        <title>Alishewanella koreense sp. nov. isolated from seawater of southwestern coast in South Korea and the proposal for the reclassification of Rheinheimera perlucida and Rheinheimera tuosuensis as Arsukibacterium perlucida and Arsukibacterium tuosuensis.</title>
        <authorList>
            <person name="Kim K.H."/>
            <person name="Ruan W."/>
            <person name="Kim K.R."/>
            <person name="Baek J.H."/>
            <person name="Jeon C.O."/>
        </authorList>
    </citation>
    <scope>NUCLEOTIDE SEQUENCE [LARGE SCALE GENOMIC DNA]</scope>
    <source>
        <strain evidence="1 2">16-MA</strain>
    </source>
</reference>
<dbReference type="EMBL" id="JAEINI020000025">
    <property type="protein sequence ID" value="MCB5228383.1"/>
    <property type="molecule type" value="Genomic_DNA"/>
</dbReference>
<keyword evidence="1" id="KW-0378">Hydrolase</keyword>
<comment type="caution">
    <text evidence="1">The sequence shown here is derived from an EMBL/GenBank/DDBJ whole genome shotgun (WGS) entry which is preliminary data.</text>
</comment>
<keyword evidence="1" id="KW-0540">Nuclease</keyword>
<sequence length="112" mass="13221">TVWRELRRLRKLEQQDITLTAIHQAADNSNWKSFVTLMGGVFCKRKEQTIRPHYDIEINTETGQITTDYYDGFITTKLKGICYLGQAIITRLHQWRIEISQSAFRSHLEFCK</sequence>
<dbReference type="GO" id="GO:0004519">
    <property type="term" value="F:endonuclease activity"/>
    <property type="evidence" value="ECO:0007669"/>
    <property type="project" value="UniProtKB-KW"/>
</dbReference>
<organism evidence="1 2">
    <name type="scientific">Alishewanella maricola</name>
    <dbReference type="NCBI Taxonomy" id="2795740"/>
    <lineage>
        <taxon>Bacteria</taxon>
        <taxon>Pseudomonadati</taxon>
        <taxon>Pseudomonadota</taxon>
        <taxon>Gammaproteobacteria</taxon>
        <taxon>Alteromonadales</taxon>
        <taxon>Alteromonadaceae</taxon>
        <taxon>Alishewanella</taxon>
    </lineage>
</organism>
<accession>A0ABS8C7Q3</accession>
<keyword evidence="1" id="KW-0255">Endonuclease</keyword>
<evidence type="ECO:0000313" key="1">
    <source>
        <dbReference type="EMBL" id="MCB5228383.1"/>
    </source>
</evidence>
<protein>
    <submittedName>
        <fullName evidence="1">Replication endonuclease</fullName>
    </submittedName>
</protein>
<feature type="non-terminal residue" evidence="1">
    <location>
        <position position="1"/>
    </location>
</feature>
<evidence type="ECO:0000313" key="2">
    <source>
        <dbReference type="Proteomes" id="UP000633814"/>
    </source>
</evidence>
<name>A0ABS8C7Q3_9ALTE</name>
<proteinExistence type="predicted"/>
<dbReference type="Proteomes" id="UP000633814">
    <property type="component" value="Unassembled WGS sequence"/>
</dbReference>
<keyword evidence="2" id="KW-1185">Reference proteome</keyword>